<evidence type="ECO:0000313" key="10">
    <source>
        <dbReference type="EMBL" id="MFC6823962.1"/>
    </source>
</evidence>
<dbReference type="PANTHER" id="PTHR33908">
    <property type="entry name" value="MANNOSYLTRANSFERASE YKCB-RELATED"/>
    <property type="match status" value="1"/>
</dbReference>
<feature type="transmembrane region" description="Helical" evidence="8">
    <location>
        <begin position="93"/>
        <end position="113"/>
    </location>
</feature>
<dbReference type="PANTHER" id="PTHR33908:SF3">
    <property type="entry name" value="UNDECAPRENYL PHOSPHATE-ALPHA-4-AMINO-4-DEOXY-L-ARABINOSE ARABINOSYL TRANSFERASE"/>
    <property type="match status" value="1"/>
</dbReference>
<comment type="subcellular location">
    <subcellularLocation>
        <location evidence="1">Cell membrane</location>
        <topology evidence="1">Multi-pass membrane protein</topology>
    </subcellularLocation>
</comment>
<accession>A0ABD5TWX7</accession>
<evidence type="ECO:0000259" key="9">
    <source>
        <dbReference type="Pfam" id="PF13231"/>
    </source>
</evidence>
<keyword evidence="6 8" id="KW-1133">Transmembrane helix</keyword>
<feature type="transmembrane region" description="Helical" evidence="8">
    <location>
        <begin position="174"/>
        <end position="201"/>
    </location>
</feature>
<evidence type="ECO:0000256" key="7">
    <source>
        <dbReference type="ARBA" id="ARBA00023136"/>
    </source>
</evidence>
<feature type="transmembrane region" description="Helical" evidence="8">
    <location>
        <begin position="6"/>
        <end position="25"/>
    </location>
</feature>
<dbReference type="InterPro" id="IPR050297">
    <property type="entry name" value="LipidA_mod_glycosyltrf_83"/>
</dbReference>
<dbReference type="EC" id="2.4.-.-" evidence="10"/>
<dbReference type="AlphaFoldDB" id="A0ABD5TWX7"/>
<feature type="transmembrane region" description="Helical" evidence="8">
    <location>
        <begin position="119"/>
        <end position="136"/>
    </location>
</feature>
<feature type="transmembrane region" description="Helical" evidence="8">
    <location>
        <begin position="213"/>
        <end position="235"/>
    </location>
</feature>
<evidence type="ECO:0000256" key="3">
    <source>
        <dbReference type="ARBA" id="ARBA00022676"/>
    </source>
</evidence>
<keyword evidence="4 10" id="KW-0808">Transferase</keyword>
<keyword evidence="11" id="KW-1185">Reference proteome</keyword>
<proteinExistence type="predicted"/>
<dbReference type="GO" id="GO:0008610">
    <property type="term" value="P:lipid biosynthetic process"/>
    <property type="evidence" value="ECO:0007669"/>
    <property type="project" value="UniProtKB-ARBA"/>
</dbReference>
<keyword evidence="3 10" id="KW-0328">Glycosyltransferase</keyword>
<evidence type="ECO:0000256" key="2">
    <source>
        <dbReference type="ARBA" id="ARBA00022475"/>
    </source>
</evidence>
<dbReference type="RefSeq" id="WP_379692523.1">
    <property type="nucleotide sequence ID" value="NZ_JBHSXH010000009.1"/>
</dbReference>
<protein>
    <submittedName>
        <fullName evidence="10">ArnT family glycosyltransferase</fullName>
        <ecNumber evidence="10">2.4.-.-</ecNumber>
    </submittedName>
</protein>
<evidence type="ECO:0000256" key="6">
    <source>
        <dbReference type="ARBA" id="ARBA00022989"/>
    </source>
</evidence>
<dbReference type="EMBL" id="JBHSXH010000009">
    <property type="protein sequence ID" value="MFC6823962.1"/>
    <property type="molecule type" value="Genomic_DNA"/>
</dbReference>
<evidence type="ECO:0000256" key="4">
    <source>
        <dbReference type="ARBA" id="ARBA00022679"/>
    </source>
</evidence>
<keyword evidence="7 8" id="KW-0472">Membrane</keyword>
<evidence type="ECO:0000256" key="8">
    <source>
        <dbReference type="SAM" id="Phobius"/>
    </source>
</evidence>
<evidence type="ECO:0000313" key="11">
    <source>
        <dbReference type="Proteomes" id="UP001596408"/>
    </source>
</evidence>
<dbReference type="Pfam" id="PF13231">
    <property type="entry name" value="PMT_2"/>
    <property type="match status" value="1"/>
</dbReference>
<dbReference type="Proteomes" id="UP001596408">
    <property type="component" value="Unassembled WGS sequence"/>
</dbReference>
<name>A0ABD5TWX7_9EURY</name>
<feature type="transmembrane region" description="Helical" evidence="8">
    <location>
        <begin position="339"/>
        <end position="364"/>
    </location>
</feature>
<comment type="caution">
    <text evidence="10">The sequence shown here is derived from an EMBL/GenBank/DDBJ whole genome shotgun (WGS) entry which is preliminary data.</text>
</comment>
<feature type="transmembrane region" description="Helical" evidence="8">
    <location>
        <begin position="312"/>
        <end position="333"/>
    </location>
</feature>
<sequence length="371" mass="39554">MAPRYRWFVAGLATVLAYFQFGTGLHRKAVRRWDEQIYYNVAQNVLDGHWLLPQFTLESHPLTVPTPFLHKPPLAYWLQAGAMSAFGVSPASARLPSLLAAAGTVGVAVLLAIRLRGPPAGGFTAAVLLLSPAYLMTHGATDIGTDALLVFFGIASIYALVVAVETSAARWQLLAGGLFGLATLSKGIAAAPFALFALPFVVRHRDDLGWAGVGRVVGAGTLVVVPWFAAVAALAPEELLGQMFLQQVADRATGARFVAYDSTTFEFMHYPYLREAPSYLGVAWTLLPVAATVSVVESVLTRRLDDVDVLCWPLLLGTVGLYAATGNHLWYLLPVVVPGAVLVGRAASAIVTAVADAVVTYAALRREDADV</sequence>
<reference evidence="10 11" key="1">
    <citation type="journal article" date="2019" name="Int. J. Syst. Evol. Microbiol.">
        <title>The Global Catalogue of Microorganisms (GCM) 10K type strain sequencing project: providing services to taxonomists for standard genome sequencing and annotation.</title>
        <authorList>
            <consortium name="The Broad Institute Genomics Platform"/>
            <consortium name="The Broad Institute Genome Sequencing Center for Infectious Disease"/>
            <person name="Wu L."/>
            <person name="Ma J."/>
        </authorList>
    </citation>
    <scope>NUCLEOTIDE SEQUENCE [LARGE SCALE GENOMIC DNA]</scope>
    <source>
        <strain evidence="10 11">YIM 94188</strain>
    </source>
</reference>
<keyword evidence="5 8" id="KW-0812">Transmembrane</keyword>
<dbReference type="GO" id="GO:0016757">
    <property type="term" value="F:glycosyltransferase activity"/>
    <property type="evidence" value="ECO:0007669"/>
    <property type="project" value="UniProtKB-KW"/>
</dbReference>
<keyword evidence="2" id="KW-1003">Cell membrane</keyword>
<gene>
    <name evidence="10" type="ORF">ACFQEV_03000</name>
</gene>
<organism evidence="10 11">
    <name type="scientific">Halopelagius fulvigenes</name>
    <dbReference type="NCBI Taxonomy" id="1198324"/>
    <lineage>
        <taxon>Archaea</taxon>
        <taxon>Methanobacteriati</taxon>
        <taxon>Methanobacteriota</taxon>
        <taxon>Stenosarchaea group</taxon>
        <taxon>Halobacteria</taxon>
        <taxon>Halobacteriales</taxon>
        <taxon>Haloferacaceae</taxon>
    </lineage>
</organism>
<evidence type="ECO:0000256" key="5">
    <source>
        <dbReference type="ARBA" id="ARBA00022692"/>
    </source>
</evidence>
<dbReference type="InterPro" id="IPR038731">
    <property type="entry name" value="RgtA/B/C-like"/>
</dbReference>
<evidence type="ECO:0000256" key="1">
    <source>
        <dbReference type="ARBA" id="ARBA00004651"/>
    </source>
</evidence>
<feature type="domain" description="Glycosyltransferase RgtA/B/C/D-like" evidence="9">
    <location>
        <begin position="70"/>
        <end position="202"/>
    </location>
</feature>
<dbReference type="GO" id="GO:0005886">
    <property type="term" value="C:plasma membrane"/>
    <property type="evidence" value="ECO:0007669"/>
    <property type="project" value="UniProtKB-SubCell"/>
</dbReference>
<feature type="transmembrane region" description="Helical" evidence="8">
    <location>
        <begin position="148"/>
        <end position="168"/>
    </location>
</feature>